<organism evidence="2 3">
    <name type="scientific">Acrasis kona</name>
    <dbReference type="NCBI Taxonomy" id="1008807"/>
    <lineage>
        <taxon>Eukaryota</taxon>
        <taxon>Discoba</taxon>
        <taxon>Heterolobosea</taxon>
        <taxon>Tetramitia</taxon>
        <taxon>Eutetramitia</taxon>
        <taxon>Acrasidae</taxon>
        <taxon>Acrasis</taxon>
    </lineage>
</organism>
<feature type="domain" description="AARP2CN" evidence="1">
    <location>
        <begin position="70"/>
        <end position="117"/>
    </location>
</feature>
<evidence type="ECO:0000313" key="2">
    <source>
        <dbReference type="EMBL" id="KAL0478456.1"/>
    </source>
</evidence>
<dbReference type="GO" id="GO:0000479">
    <property type="term" value="P:endonucleolytic cleavage of tricistronic rRNA transcript (SSU-rRNA, 5.8S rRNA, LSU-rRNA)"/>
    <property type="evidence" value="ECO:0007669"/>
    <property type="project" value="TreeGrafter"/>
</dbReference>
<name>A0AAW2YND5_9EUKA</name>
<dbReference type="InterPro" id="IPR027417">
    <property type="entry name" value="P-loop_NTPase"/>
</dbReference>
<dbReference type="GO" id="GO:0030686">
    <property type="term" value="C:90S preribosome"/>
    <property type="evidence" value="ECO:0007669"/>
    <property type="project" value="TreeGrafter"/>
</dbReference>
<dbReference type="EMBL" id="JAOPGA020000399">
    <property type="protein sequence ID" value="KAL0478456.1"/>
    <property type="molecule type" value="Genomic_DNA"/>
</dbReference>
<dbReference type="GO" id="GO:0005525">
    <property type="term" value="F:GTP binding"/>
    <property type="evidence" value="ECO:0007669"/>
    <property type="project" value="TreeGrafter"/>
</dbReference>
<dbReference type="PANTHER" id="PTHR12858:SF2">
    <property type="entry name" value="RIBOSOME BIOGENESIS PROTEIN BMS1 HOMOLOG"/>
    <property type="match status" value="1"/>
</dbReference>
<gene>
    <name evidence="2" type="ORF">AKO1_000418</name>
</gene>
<dbReference type="Pfam" id="PF08142">
    <property type="entry name" value="AARP2CN"/>
    <property type="match status" value="1"/>
</dbReference>
<dbReference type="InterPro" id="IPR012948">
    <property type="entry name" value="AARP2CN"/>
</dbReference>
<comment type="caution">
    <text evidence="2">The sequence shown here is derived from an EMBL/GenBank/DDBJ whole genome shotgun (WGS) entry which is preliminary data.</text>
</comment>
<dbReference type="InterPro" id="IPR039761">
    <property type="entry name" value="Bms1/Tsr1"/>
</dbReference>
<reference evidence="2 3" key="1">
    <citation type="submission" date="2024-03" db="EMBL/GenBank/DDBJ databases">
        <title>The Acrasis kona genome and developmental transcriptomes reveal deep origins of eukaryotic multicellular pathways.</title>
        <authorList>
            <person name="Sheikh S."/>
            <person name="Fu C.-J."/>
            <person name="Brown M.W."/>
            <person name="Baldauf S.L."/>
        </authorList>
    </citation>
    <scope>NUCLEOTIDE SEQUENCE [LARGE SCALE GENOMIC DNA]</scope>
    <source>
        <strain evidence="2 3">ATCC MYA-3509</strain>
    </source>
</reference>
<dbReference type="AlphaFoldDB" id="A0AAW2YND5"/>
<dbReference type="GO" id="GO:0034511">
    <property type="term" value="F:U3 snoRNA binding"/>
    <property type="evidence" value="ECO:0007669"/>
    <property type="project" value="TreeGrafter"/>
</dbReference>
<dbReference type="GO" id="GO:0000462">
    <property type="term" value="P:maturation of SSU-rRNA from tricistronic rRNA transcript (SSU-rRNA, 5.8S rRNA, LSU-rRNA)"/>
    <property type="evidence" value="ECO:0007669"/>
    <property type="project" value="TreeGrafter"/>
</dbReference>
<evidence type="ECO:0000313" key="3">
    <source>
        <dbReference type="Proteomes" id="UP001431209"/>
    </source>
</evidence>
<accession>A0AAW2YND5</accession>
<evidence type="ECO:0000259" key="1">
    <source>
        <dbReference type="SMART" id="SM00785"/>
    </source>
</evidence>
<proteinExistence type="predicted"/>
<dbReference type="GO" id="GO:0003924">
    <property type="term" value="F:GTPase activity"/>
    <property type="evidence" value="ECO:0007669"/>
    <property type="project" value="TreeGrafter"/>
</dbReference>
<sequence>MESFEFLNILQVHGFTKVLGVLTHLDCIKKQEQVKKLKKKLKHRFWTEVCEGAKLFYLTGLRSDLYTSRDTLNLSRFISVVKPRPLTWRSSHSSILVDRVEDITDPELITSHNGKID</sequence>
<dbReference type="Proteomes" id="UP001431209">
    <property type="component" value="Unassembled WGS sequence"/>
</dbReference>
<dbReference type="SMART" id="SM00785">
    <property type="entry name" value="AARP2CN"/>
    <property type="match status" value="1"/>
</dbReference>
<dbReference type="Gene3D" id="3.40.50.300">
    <property type="entry name" value="P-loop containing nucleotide triphosphate hydrolases"/>
    <property type="match status" value="1"/>
</dbReference>
<protein>
    <recommendedName>
        <fullName evidence="1">AARP2CN domain-containing protein</fullName>
    </recommendedName>
</protein>
<dbReference type="GO" id="GO:0005634">
    <property type="term" value="C:nucleus"/>
    <property type="evidence" value="ECO:0007669"/>
    <property type="project" value="InterPro"/>
</dbReference>
<keyword evidence="3" id="KW-1185">Reference proteome</keyword>
<dbReference type="PANTHER" id="PTHR12858">
    <property type="entry name" value="RIBOSOME BIOGENESIS PROTEIN"/>
    <property type="match status" value="1"/>
</dbReference>
<feature type="non-terminal residue" evidence="2">
    <location>
        <position position="117"/>
    </location>
</feature>